<reference evidence="1 2" key="1">
    <citation type="submission" date="2017-06" db="EMBL/GenBank/DDBJ databases">
        <authorList>
            <consortium name="Pathogen Informatics"/>
        </authorList>
    </citation>
    <scope>NUCLEOTIDE SEQUENCE [LARGE SCALE GENOMIC DNA]</scope>
    <source>
        <strain evidence="1 2">NCTC13490</strain>
    </source>
</reference>
<gene>
    <name evidence="1" type="ORF">SAMEA4412677_00602</name>
</gene>
<dbReference type="Proteomes" id="UP000215196">
    <property type="component" value="Chromosome 1"/>
</dbReference>
<organism evidence="1 2">
    <name type="scientific">Chryseobacterium taklimakanense</name>
    <dbReference type="NCBI Taxonomy" id="536441"/>
    <lineage>
        <taxon>Bacteria</taxon>
        <taxon>Pseudomonadati</taxon>
        <taxon>Bacteroidota</taxon>
        <taxon>Flavobacteriia</taxon>
        <taxon>Flavobacteriales</taxon>
        <taxon>Weeksellaceae</taxon>
        <taxon>Chryseobacterium group</taxon>
        <taxon>Chryseobacterium</taxon>
    </lineage>
</organism>
<dbReference type="KEGG" id="ctak:4412677_00602"/>
<proteinExistence type="predicted"/>
<evidence type="ECO:0000313" key="2">
    <source>
        <dbReference type="Proteomes" id="UP000215196"/>
    </source>
</evidence>
<accession>A0A239WT18</accession>
<name>A0A239WT18_9FLAO</name>
<protein>
    <submittedName>
        <fullName evidence="1">Uncharacterized protein</fullName>
    </submittedName>
</protein>
<sequence length="48" mass="5568">MEKFLRVFSRIFLRFPSTPHLAKPMLSAGVFLNVLNLFKMSKSVIVKK</sequence>
<dbReference type="EMBL" id="LT906465">
    <property type="protein sequence ID" value="SNV36948.1"/>
    <property type="molecule type" value="Genomic_DNA"/>
</dbReference>
<evidence type="ECO:0000313" key="1">
    <source>
        <dbReference type="EMBL" id="SNV36948.1"/>
    </source>
</evidence>
<dbReference type="AlphaFoldDB" id="A0A239WT18"/>
<keyword evidence="2" id="KW-1185">Reference proteome</keyword>